<dbReference type="HAMAP" id="MF_00925">
    <property type="entry name" value="OM_assembly_BamE"/>
    <property type="match status" value="1"/>
</dbReference>
<reference evidence="7 8" key="1">
    <citation type="submission" date="2017-08" db="EMBL/GenBank/DDBJ databases">
        <title>Infants hospitalized years apart are colonized by the same room-sourced microbial strains.</title>
        <authorList>
            <person name="Brooks B."/>
            <person name="Olm M.R."/>
            <person name="Firek B.A."/>
            <person name="Baker R."/>
            <person name="Thomas B.C."/>
            <person name="Morowitz M.J."/>
            <person name="Banfield J.F."/>
        </authorList>
    </citation>
    <scope>NUCLEOTIDE SEQUENCE [LARGE SCALE GENOMIC DNA]</scope>
    <source>
        <strain evidence="7">S2_005_003_R2_42</strain>
    </source>
</reference>
<dbReference type="PANTHER" id="PTHR37482">
    <property type="entry name" value="OUTER MEMBRANE PROTEIN ASSEMBLY FACTOR BAME"/>
    <property type="match status" value="1"/>
</dbReference>
<keyword evidence="4" id="KW-0564">Palmitate</keyword>
<comment type="function">
    <text evidence="4">Part of the outer membrane protein assembly complex, which is involved in assembly and insertion of beta-barrel proteins into the outer membrane.</text>
</comment>
<dbReference type="GO" id="GO:1990063">
    <property type="term" value="C:Bam protein complex"/>
    <property type="evidence" value="ECO:0007669"/>
    <property type="project" value="TreeGrafter"/>
</dbReference>
<sequence>MRTILVAVLCLAALSGCGLIYKLDVQQGNLFDKETVDSLKTGMSKRQVLLVMGSPSVISPFDQDRWDYVSSIRRGRGKMESKDLTLYFENDALVKVEGDYFPEDADQLIKDARKFKRQYPDEKRPKEERPSQGGGDQRQG</sequence>
<dbReference type="EMBL" id="QFPO01000011">
    <property type="protein sequence ID" value="PZQ12840.1"/>
    <property type="molecule type" value="Genomic_DNA"/>
</dbReference>
<dbReference type="AlphaFoldDB" id="A0A2W5MHJ0"/>
<dbReference type="InterPro" id="IPR037873">
    <property type="entry name" value="BamE-like"/>
</dbReference>
<dbReference type="InterPro" id="IPR026592">
    <property type="entry name" value="BamE"/>
</dbReference>
<dbReference type="PROSITE" id="PS51257">
    <property type="entry name" value="PROKAR_LIPOPROTEIN"/>
    <property type="match status" value="1"/>
</dbReference>
<keyword evidence="4" id="KW-0449">Lipoprotein</keyword>
<keyword evidence="2 4" id="KW-0472">Membrane</keyword>
<dbReference type="GO" id="GO:0043165">
    <property type="term" value="P:Gram-negative-bacterium-type cell outer membrane assembly"/>
    <property type="evidence" value="ECO:0007669"/>
    <property type="project" value="UniProtKB-UniRule"/>
</dbReference>
<feature type="compositionally biased region" description="Basic and acidic residues" evidence="5">
    <location>
        <begin position="112"/>
        <end position="130"/>
    </location>
</feature>
<accession>A0A2W5MHJ0</accession>
<evidence type="ECO:0000256" key="1">
    <source>
        <dbReference type="ARBA" id="ARBA00022729"/>
    </source>
</evidence>
<protein>
    <recommendedName>
        <fullName evidence="4">Outer membrane protein assembly factor BamE</fullName>
    </recommendedName>
</protein>
<evidence type="ECO:0000256" key="5">
    <source>
        <dbReference type="SAM" id="MobiDB-lite"/>
    </source>
</evidence>
<comment type="similarity">
    <text evidence="4">Belongs to the BamE family.</text>
</comment>
<comment type="subunit">
    <text evidence="4">Part of the Bam complex.</text>
</comment>
<comment type="caution">
    <text evidence="7">The sequence shown here is derived from an EMBL/GenBank/DDBJ whole genome shotgun (WGS) entry which is preliminary data.</text>
</comment>
<comment type="subcellular location">
    <subcellularLocation>
        <location evidence="4">Cell outer membrane</location>
        <topology evidence="4">Lipid-anchor</topology>
    </subcellularLocation>
</comment>
<proteinExistence type="inferred from homology"/>
<dbReference type="GO" id="GO:0051205">
    <property type="term" value="P:protein insertion into membrane"/>
    <property type="evidence" value="ECO:0007669"/>
    <property type="project" value="UniProtKB-UniRule"/>
</dbReference>
<evidence type="ECO:0000259" key="6">
    <source>
        <dbReference type="Pfam" id="PF04355"/>
    </source>
</evidence>
<dbReference type="Gene3D" id="3.30.1450.10">
    <property type="match status" value="1"/>
</dbReference>
<evidence type="ECO:0000256" key="3">
    <source>
        <dbReference type="ARBA" id="ARBA00023237"/>
    </source>
</evidence>
<evidence type="ECO:0000313" key="8">
    <source>
        <dbReference type="Proteomes" id="UP000249046"/>
    </source>
</evidence>
<evidence type="ECO:0000256" key="2">
    <source>
        <dbReference type="ARBA" id="ARBA00023136"/>
    </source>
</evidence>
<dbReference type="InterPro" id="IPR007450">
    <property type="entry name" value="BamE_dom"/>
</dbReference>
<evidence type="ECO:0000256" key="4">
    <source>
        <dbReference type="HAMAP-Rule" id="MF_00925"/>
    </source>
</evidence>
<dbReference type="Pfam" id="PF04355">
    <property type="entry name" value="BamE"/>
    <property type="match status" value="1"/>
</dbReference>
<keyword evidence="3 4" id="KW-0998">Cell outer membrane</keyword>
<name>A0A2W5MHJ0_9GAMM</name>
<keyword evidence="1 4" id="KW-0732">Signal</keyword>
<dbReference type="Proteomes" id="UP000249046">
    <property type="component" value="Unassembled WGS sequence"/>
</dbReference>
<organism evidence="7 8">
    <name type="scientific">Rhodanobacter denitrificans</name>
    <dbReference type="NCBI Taxonomy" id="666685"/>
    <lineage>
        <taxon>Bacteria</taxon>
        <taxon>Pseudomonadati</taxon>
        <taxon>Pseudomonadota</taxon>
        <taxon>Gammaproteobacteria</taxon>
        <taxon>Lysobacterales</taxon>
        <taxon>Rhodanobacteraceae</taxon>
        <taxon>Rhodanobacter</taxon>
    </lineage>
</organism>
<feature type="region of interest" description="Disordered" evidence="5">
    <location>
        <begin position="112"/>
        <end position="140"/>
    </location>
</feature>
<evidence type="ECO:0000313" key="7">
    <source>
        <dbReference type="EMBL" id="PZQ12840.1"/>
    </source>
</evidence>
<dbReference type="PANTHER" id="PTHR37482:SF1">
    <property type="entry name" value="OUTER MEMBRANE PROTEIN ASSEMBLY FACTOR BAME"/>
    <property type="match status" value="1"/>
</dbReference>
<feature type="domain" description="Outer membrane protein assembly factor BamE" evidence="6">
    <location>
        <begin position="28"/>
        <end position="97"/>
    </location>
</feature>
<dbReference type="GO" id="GO:0030674">
    <property type="term" value="F:protein-macromolecule adaptor activity"/>
    <property type="evidence" value="ECO:0007669"/>
    <property type="project" value="TreeGrafter"/>
</dbReference>
<gene>
    <name evidence="4" type="primary">bamE</name>
    <name evidence="7" type="ORF">DI564_12375</name>
</gene>